<dbReference type="GO" id="GO:0004329">
    <property type="term" value="F:formate-tetrahydrofolate ligase activity"/>
    <property type="evidence" value="ECO:0007669"/>
    <property type="project" value="UniProtKB-UniRule"/>
</dbReference>
<gene>
    <name evidence="8" type="primary">fhs</name>
    <name evidence="9" type="ORF">EHS89_03525</name>
</gene>
<sequence>MATDVEIAQQFTPRPITEISDALGIDREHLHPYGRDIAKIDLKALNGKSGKKGHLILVSATTPTPSGEGKTTTTIGLGQAFTQLNESVCLALREPSLGPCLGMKGGATGGGYSQIIPADRINLHFTGDFHAITSANNLLSAAIDNHIFHGNQLGIDPRQIAWRRVMDMNDRSLRKIVVGLGGKNQGIPREGGFDITAASEVMAMLCLADNAEDLKRRLDRTLVGYNYQNEPVYAAQLDVTGAMMALLRDAMQPNLVQSFEGTPAFVHGGPFANIAHGCNSVIATRMAMQHADWAITEAGFGFDLGAEKFFDIKCRIAELDPDAVVLVTTVRALKMHGGKAKDNLESEDLEALQQGLGNLDKHIESVELFNKHPVVALNRFASDTDAEVALVRARCIALGVSFAETTHHADGGKGSVELAKVVMASIKKNSPFQPLYDLDLPVVEKVRAVCKAMYGADDVAFTKDAEQDLKHVEMLGLTDLPICIAKAPSSLSDDPELHGRPRGFEVTVRQIQINAGAGFLVILTGKIMRMPGLPKKPAASNMQLMESGIIEGLE</sequence>
<accession>A0A3P1SYK8</accession>
<evidence type="ECO:0000256" key="6">
    <source>
        <dbReference type="ARBA" id="ARBA00049033"/>
    </source>
</evidence>
<evidence type="ECO:0000256" key="5">
    <source>
        <dbReference type="ARBA" id="ARBA00022840"/>
    </source>
</evidence>
<dbReference type="FunFam" id="3.30.1510.10:FF:000001">
    <property type="entry name" value="Formate--tetrahydrofolate ligase"/>
    <property type="match status" value="1"/>
</dbReference>
<name>A0A3P1SYK8_9GAMM</name>
<evidence type="ECO:0000256" key="8">
    <source>
        <dbReference type="HAMAP-Rule" id="MF_01543"/>
    </source>
</evidence>
<dbReference type="OrthoDB" id="9761733at2"/>
<proteinExistence type="inferred from homology"/>
<dbReference type="EC" id="6.3.4.3" evidence="8"/>
<dbReference type="InterPro" id="IPR020628">
    <property type="entry name" value="Formate_THF_ligase_CS"/>
</dbReference>
<keyword evidence="3 8" id="KW-0436">Ligase</keyword>
<dbReference type="RefSeq" id="WP_124924709.1">
    <property type="nucleotide sequence ID" value="NZ_BMOH01000001.1"/>
</dbReference>
<dbReference type="CDD" id="cd00477">
    <property type="entry name" value="FTHFS"/>
    <property type="match status" value="1"/>
</dbReference>
<comment type="caution">
    <text evidence="9">The sequence shown here is derived from an EMBL/GenBank/DDBJ whole genome shotgun (WGS) entry which is preliminary data.</text>
</comment>
<evidence type="ECO:0000256" key="4">
    <source>
        <dbReference type="ARBA" id="ARBA00022741"/>
    </source>
</evidence>
<dbReference type="GO" id="GO:0035999">
    <property type="term" value="P:tetrahydrofolate interconversion"/>
    <property type="evidence" value="ECO:0007669"/>
    <property type="project" value="UniProtKB-UniRule"/>
</dbReference>
<dbReference type="GO" id="GO:0005524">
    <property type="term" value="F:ATP binding"/>
    <property type="evidence" value="ECO:0007669"/>
    <property type="project" value="UniProtKB-UniRule"/>
</dbReference>
<dbReference type="Gene3D" id="3.10.410.10">
    <property type="entry name" value="Formyltetrahydrofolate synthetase, domain 3"/>
    <property type="match status" value="1"/>
</dbReference>
<dbReference type="InterPro" id="IPR027417">
    <property type="entry name" value="P-loop_NTPase"/>
</dbReference>
<dbReference type="EMBL" id="RQXV01000001">
    <property type="protein sequence ID" value="RRD01636.1"/>
    <property type="molecule type" value="Genomic_DNA"/>
</dbReference>
<keyword evidence="5 8" id="KW-0067">ATP-binding</keyword>
<keyword evidence="10" id="KW-1185">Reference proteome</keyword>
<evidence type="ECO:0000256" key="7">
    <source>
        <dbReference type="ARBA" id="ARBA00061363"/>
    </source>
</evidence>
<reference evidence="9 10" key="1">
    <citation type="submission" date="2018-11" db="EMBL/GenBank/DDBJ databases">
        <title>The draft genome sequence of Amphritea balenae JAMM 1525T.</title>
        <authorList>
            <person name="Fang Z."/>
            <person name="Zhang Y."/>
            <person name="Han X."/>
        </authorList>
    </citation>
    <scope>NUCLEOTIDE SEQUENCE [LARGE SCALE GENOMIC DNA]</scope>
    <source>
        <strain evidence="9 10">JAMM 1525</strain>
    </source>
</reference>
<dbReference type="HAMAP" id="MF_01543">
    <property type="entry name" value="FTHFS"/>
    <property type="match status" value="1"/>
</dbReference>
<dbReference type="AlphaFoldDB" id="A0A3P1SYK8"/>
<protein>
    <recommendedName>
        <fullName evidence="8">Formate--tetrahydrofolate ligase</fullName>
        <ecNumber evidence="8">6.3.4.3</ecNumber>
    </recommendedName>
    <alternativeName>
        <fullName evidence="8">Formyltetrahydrofolate synthetase</fullName>
        <shortName evidence="8">FHS</shortName>
        <shortName evidence="8">FTHFS</shortName>
    </alternativeName>
</protein>
<comment type="catalytic activity">
    <reaction evidence="6 8">
        <text>(6S)-5,6,7,8-tetrahydrofolate + formate + ATP = (6R)-10-formyltetrahydrofolate + ADP + phosphate</text>
        <dbReference type="Rhea" id="RHEA:20221"/>
        <dbReference type="ChEBI" id="CHEBI:15740"/>
        <dbReference type="ChEBI" id="CHEBI:30616"/>
        <dbReference type="ChEBI" id="CHEBI:43474"/>
        <dbReference type="ChEBI" id="CHEBI:57453"/>
        <dbReference type="ChEBI" id="CHEBI:195366"/>
        <dbReference type="ChEBI" id="CHEBI:456216"/>
        <dbReference type="EC" id="6.3.4.3"/>
    </reaction>
</comment>
<keyword evidence="4 8" id="KW-0547">Nucleotide-binding</keyword>
<dbReference type="SUPFAM" id="SSF52540">
    <property type="entry name" value="P-loop containing nucleoside triphosphate hydrolases"/>
    <property type="match status" value="1"/>
</dbReference>
<evidence type="ECO:0000313" key="9">
    <source>
        <dbReference type="EMBL" id="RRD01636.1"/>
    </source>
</evidence>
<dbReference type="Gene3D" id="3.40.50.300">
    <property type="entry name" value="P-loop containing nucleotide triphosphate hydrolases"/>
    <property type="match status" value="1"/>
</dbReference>
<evidence type="ECO:0000256" key="2">
    <source>
        <dbReference type="ARBA" id="ARBA00022563"/>
    </source>
</evidence>
<evidence type="ECO:0000256" key="1">
    <source>
        <dbReference type="ARBA" id="ARBA00004777"/>
    </source>
</evidence>
<feature type="binding site" evidence="8">
    <location>
        <begin position="64"/>
        <end position="71"/>
    </location>
    <ligand>
        <name>ATP</name>
        <dbReference type="ChEBI" id="CHEBI:30616"/>
    </ligand>
</feature>
<dbReference type="UniPathway" id="UPA00193"/>
<comment type="similarity">
    <text evidence="7 8">Belongs to the formate--tetrahydrofolate ligase family.</text>
</comment>
<evidence type="ECO:0000313" key="10">
    <source>
        <dbReference type="Proteomes" id="UP000267535"/>
    </source>
</evidence>
<dbReference type="Gene3D" id="3.30.1510.10">
    <property type="entry name" value="Domain 2, N(10)-formyltetrahydrofolate synthetase"/>
    <property type="match status" value="1"/>
</dbReference>
<evidence type="ECO:0000256" key="3">
    <source>
        <dbReference type="ARBA" id="ARBA00022598"/>
    </source>
</evidence>
<dbReference type="Proteomes" id="UP000267535">
    <property type="component" value="Unassembled WGS sequence"/>
</dbReference>
<dbReference type="NCBIfam" id="NF010030">
    <property type="entry name" value="PRK13505.1"/>
    <property type="match status" value="1"/>
</dbReference>
<dbReference type="PROSITE" id="PS00721">
    <property type="entry name" value="FTHFS_1"/>
    <property type="match status" value="1"/>
</dbReference>
<dbReference type="InterPro" id="IPR000559">
    <property type="entry name" value="Formate_THF_ligase"/>
</dbReference>
<comment type="pathway">
    <text evidence="1 8">One-carbon metabolism; tetrahydrofolate interconversion.</text>
</comment>
<keyword evidence="2 8" id="KW-0554">One-carbon metabolism</keyword>
<dbReference type="Pfam" id="PF01268">
    <property type="entry name" value="FTHFS"/>
    <property type="match status" value="1"/>
</dbReference>
<organism evidence="9 10">
    <name type="scientific">Amphritea balenae</name>
    <dbReference type="NCBI Taxonomy" id="452629"/>
    <lineage>
        <taxon>Bacteria</taxon>
        <taxon>Pseudomonadati</taxon>
        <taxon>Pseudomonadota</taxon>
        <taxon>Gammaproteobacteria</taxon>
        <taxon>Oceanospirillales</taxon>
        <taxon>Oceanospirillaceae</taxon>
        <taxon>Amphritea</taxon>
    </lineage>
</organism>